<dbReference type="PROSITE" id="PS00901">
    <property type="entry name" value="CYS_SYNTHASE"/>
    <property type="match status" value="1"/>
</dbReference>
<comment type="cofactor">
    <cofactor evidence="1">
        <name>pyridoxal 5'-phosphate</name>
        <dbReference type="ChEBI" id="CHEBI:597326"/>
    </cofactor>
</comment>
<dbReference type="Proteomes" id="UP000087766">
    <property type="component" value="Chromosome 6"/>
</dbReference>
<reference evidence="10" key="2">
    <citation type="submission" date="2025-08" db="UniProtKB">
        <authorList>
            <consortium name="RefSeq"/>
        </authorList>
    </citation>
    <scope>IDENTIFICATION</scope>
    <source>
        <tissue evidence="10">Leaf</tissue>
    </source>
</reference>
<keyword evidence="7" id="KW-0472">Membrane</keyword>
<evidence type="ECO:0000256" key="6">
    <source>
        <dbReference type="ARBA" id="ARBA00047931"/>
    </source>
</evidence>
<keyword evidence="9" id="KW-1185">Reference proteome</keyword>
<dbReference type="Pfam" id="PF00291">
    <property type="entry name" value="PALP"/>
    <property type="match status" value="1"/>
</dbReference>
<feature type="transmembrane region" description="Helical" evidence="7">
    <location>
        <begin position="21"/>
        <end position="46"/>
    </location>
</feature>
<dbReference type="STRING" id="3916.A0A1S3UE95"/>
<name>A0A1S3UE95_VIGRR</name>
<accession>A0A1S3UE95</accession>
<evidence type="ECO:0000256" key="4">
    <source>
        <dbReference type="ARBA" id="ARBA00022679"/>
    </source>
</evidence>
<dbReference type="GO" id="GO:0006535">
    <property type="term" value="P:cysteine biosynthetic process from serine"/>
    <property type="evidence" value="ECO:0007669"/>
    <property type="project" value="InterPro"/>
</dbReference>
<dbReference type="InterPro" id="IPR001216">
    <property type="entry name" value="P-phosphate_BS"/>
</dbReference>
<dbReference type="KEGG" id="vra:106764592"/>
<evidence type="ECO:0000256" key="5">
    <source>
        <dbReference type="ARBA" id="ARBA00022898"/>
    </source>
</evidence>
<proteinExistence type="inferred from homology"/>
<dbReference type="SMR" id="A0A1S3UE95"/>
<keyword evidence="4" id="KW-0808">Transferase</keyword>
<organism evidence="9 10">
    <name type="scientific">Vigna radiata var. radiata</name>
    <name type="common">Mung bean</name>
    <name type="synonym">Phaseolus aureus</name>
    <dbReference type="NCBI Taxonomy" id="3916"/>
    <lineage>
        <taxon>Eukaryota</taxon>
        <taxon>Viridiplantae</taxon>
        <taxon>Streptophyta</taxon>
        <taxon>Embryophyta</taxon>
        <taxon>Tracheophyta</taxon>
        <taxon>Spermatophyta</taxon>
        <taxon>Magnoliopsida</taxon>
        <taxon>eudicotyledons</taxon>
        <taxon>Gunneridae</taxon>
        <taxon>Pentapetalae</taxon>
        <taxon>rosids</taxon>
        <taxon>fabids</taxon>
        <taxon>Fabales</taxon>
        <taxon>Fabaceae</taxon>
        <taxon>Papilionoideae</taxon>
        <taxon>50 kb inversion clade</taxon>
        <taxon>NPAAA clade</taxon>
        <taxon>indigoferoid/millettioid clade</taxon>
        <taxon>Phaseoleae</taxon>
        <taxon>Vigna</taxon>
    </lineage>
</organism>
<evidence type="ECO:0000256" key="1">
    <source>
        <dbReference type="ARBA" id="ARBA00001933"/>
    </source>
</evidence>
<dbReference type="GeneID" id="106764592"/>
<evidence type="ECO:0000313" key="9">
    <source>
        <dbReference type="Proteomes" id="UP000087766"/>
    </source>
</evidence>
<dbReference type="FunFam" id="3.40.50.1100:FF:000061">
    <property type="entry name" value="Cysteine synthase"/>
    <property type="match status" value="1"/>
</dbReference>
<dbReference type="PANTHER" id="PTHR10314">
    <property type="entry name" value="CYSTATHIONINE BETA-SYNTHASE"/>
    <property type="match status" value="1"/>
</dbReference>
<dbReference type="FunFam" id="3.40.50.1100:FF:000049">
    <property type="entry name" value="Cysteine synthase, putative"/>
    <property type="match status" value="1"/>
</dbReference>
<gene>
    <name evidence="10" type="primary">LOC106764592</name>
</gene>
<dbReference type="InterPro" id="IPR036052">
    <property type="entry name" value="TrpB-like_PALP_sf"/>
</dbReference>
<evidence type="ECO:0000259" key="8">
    <source>
        <dbReference type="Pfam" id="PF00291"/>
    </source>
</evidence>
<keyword evidence="7" id="KW-1133">Transmembrane helix</keyword>
<dbReference type="SUPFAM" id="SSF53686">
    <property type="entry name" value="Tryptophan synthase beta subunit-like PLP-dependent enzymes"/>
    <property type="match status" value="1"/>
</dbReference>
<protein>
    <recommendedName>
        <fullName evidence="3">cysteine synthase</fullName>
        <ecNumber evidence="3">2.5.1.47</ecNumber>
    </recommendedName>
</protein>
<comment type="catalytic activity">
    <reaction evidence="6">
        <text>O-acetyl-L-serine + hydrogen sulfide = L-cysteine + acetate</text>
        <dbReference type="Rhea" id="RHEA:14829"/>
        <dbReference type="ChEBI" id="CHEBI:29919"/>
        <dbReference type="ChEBI" id="CHEBI:30089"/>
        <dbReference type="ChEBI" id="CHEBI:35235"/>
        <dbReference type="ChEBI" id="CHEBI:58340"/>
        <dbReference type="EC" id="2.5.1.47"/>
    </reaction>
</comment>
<evidence type="ECO:0000256" key="3">
    <source>
        <dbReference type="ARBA" id="ARBA00012681"/>
    </source>
</evidence>
<keyword evidence="7" id="KW-0812">Transmembrane</keyword>
<dbReference type="RefSeq" id="XP_014504357.2">
    <property type="nucleotide sequence ID" value="XM_014648871.2"/>
</dbReference>
<reference evidence="9" key="1">
    <citation type="journal article" date="2014" name="Nat. Commun.">
        <title>Genome sequence of mungbean and insights into evolution within Vigna species.</title>
        <authorList>
            <person name="Kang Y.J."/>
            <person name="Kim S.K."/>
            <person name="Kim M.Y."/>
            <person name="Lestari P."/>
            <person name="Kim K.H."/>
            <person name="Ha B.K."/>
            <person name="Jun T.H."/>
            <person name="Hwang W.J."/>
            <person name="Lee T."/>
            <person name="Lee J."/>
            <person name="Shim S."/>
            <person name="Yoon M.Y."/>
            <person name="Jang Y.E."/>
            <person name="Han K.S."/>
            <person name="Taeprayoon P."/>
            <person name="Yoon N."/>
            <person name="Somta P."/>
            <person name="Tanya P."/>
            <person name="Kim K.S."/>
            <person name="Gwag J.G."/>
            <person name="Moon J.K."/>
            <person name="Lee Y.H."/>
            <person name="Park B.S."/>
            <person name="Bombarely A."/>
            <person name="Doyle J.J."/>
            <person name="Jackson S.A."/>
            <person name="Schafleitner R."/>
            <person name="Srinives P."/>
            <person name="Varshney R.K."/>
            <person name="Lee S.H."/>
        </authorList>
    </citation>
    <scope>NUCLEOTIDE SEQUENCE [LARGE SCALE GENOMIC DNA]</scope>
    <source>
        <strain evidence="9">cv. VC1973A</strain>
    </source>
</reference>
<dbReference type="InterPro" id="IPR050214">
    <property type="entry name" value="Cys_Synth/Cystath_Beta-Synth"/>
</dbReference>
<comment type="similarity">
    <text evidence="2">Belongs to the cysteine synthase/cystathionine beta-synthase family.</text>
</comment>
<dbReference type="Gene3D" id="3.40.50.1100">
    <property type="match status" value="2"/>
</dbReference>
<feature type="domain" description="Tryptophan synthase beta chain-like PALP" evidence="8">
    <location>
        <begin position="64"/>
        <end position="405"/>
    </location>
</feature>
<dbReference type="Gramene" id="Vradi06g01050.1">
    <property type="protein sequence ID" value="Vradi06g01050.1"/>
    <property type="gene ID" value="Vradi06g01050"/>
</dbReference>
<dbReference type="EC" id="2.5.1.47" evidence="3"/>
<evidence type="ECO:0000313" key="10">
    <source>
        <dbReference type="RefSeq" id="XP_014504357.2"/>
    </source>
</evidence>
<evidence type="ECO:0000256" key="7">
    <source>
        <dbReference type="SAM" id="Phobius"/>
    </source>
</evidence>
<dbReference type="CDD" id="cd01561">
    <property type="entry name" value="CBS_like"/>
    <property type="match status" value="1"/>
</dbReference>
<dbReference type="GO" id="GO:0004124">
    <property type="term" value="F:cysteine synthase activity"/>
    <property type="evidence" value="ECO:0007669"/>
    <property type="project" value="UniProtKB-EC"/>
</dbReference>
<evidence type="ECO:0000256" key="2">
    <source>
        <dbReference type="ARBA" id="ARBA00007103"/>
    </source>
</evidence>
<dbReference type="AlphaFoldDB" id="A0A1S3UE95"/>
<dbReference type="OrthoDB" id="10259545at2759"/>
<keyword evidence="5" id="KW-0663">Pyridoxal phosphate</keyword>
<sequence>MGWEWRLWSRERGWKGKMAPVAARSAGAVGVGVAIFISVALTTYLICDRRSKKKSISMKNGVVEAIGNTPLIRINSLSAATGCQILGKCEFLNPGGSVKDRVALQIIQEALESGQLRPGGIVTEGSAGSTAISIATVAPAYGCKTHVVIPDDAAIEKSQILEALGATVERVRPVSITHKDHFVNIARRRASEANEFALKQRNLHLNDKDTAKINGYESDGYHYSSLFPSDCQGGFFADQFENIANFRAHYQGTGPEIWEQTNGKLDAFVAAAGTGGTVAGVSTFLQEKNPEIKCFLVDPPGSGLYNKVTRGVMYTKEEAEGKRLKNPFDTITEGIGINRITKNFAMAKLNGAFRGTDREAVEMARFLLKNDGLFLGSSSAMNCVGAVRVAQAIGPGHTIVTILCDSGMRHLSKFYNVGYLSELGLTPKAAGLEFLGIE</sequence>
<dbReference type="InterPro" id="IPR001926">
    <property type="entry name" value="TrpB-like_PALP"/>
</dbReference>